<name>A0A7J6MYV6_PERCH</name>
<gene>
    <name evidence="2" type="ORF">FOL47_005799</name>
</gene>
<reference evidence="2 3" key="1">
    <citation type="submission" date="2020-04" db="EMBL/GenBank/DDBJ databases">
        <title>Perkinsus chesapeaki whole genome sequence.</title>
        <authorList>
            <person name="Bogema D.R."/>
        </authorList>
    </citation>
    <scope>NUCLEOTIDE SEQUENCE [LARGE SCALE GENOMIC DNA]</scope>
    <source>
        <strain evidence="2">ATCC PRA-425</strain>
    </source>
</reference>
<proteinExistence type="predicted"/>
<accession>A0A7J6MYV6</accession>
<keyword evidence="1" id="KW-0732">Signal</keyword>
<evidence type="ECO:0000313" key="2">
    <source>
        <dbReference type="EMBL" id="KAF4676646.1"/>
    </source>
</evidence>
<protein>
    <submittedName>
        <fullName evidence="2">Uncharacterized protein</fullName>
    </submittedName>
</protein>
<feature type="signal peptide" evidence="1">
    <location>
        <begin position="1"/>
        <end position="19"/>
    </location>
</feature>
<feature type="chain" id="PRO_5029796160" evidence="1">
    <location>
        <begin position="20"/>
        <end position="358"/>
    </location>
</feature>
<organism evidence="2 3">
    <name type="scientific">Perkinsus chesapeaki</name>
    <name type="common">Clam parasite</name>
    <name type="synonym">Perkinsus andrewsi</name>
    <dbReference type="NCBI Taxonomy" id="330153"/>
    <lineage>
        <taxon>Eukaryota</taxon>
        <taxon>Sar</taxon>
        <taxon>Alveolata</taxon>
        <taxon>Perkinsozoa</taxon>
        <taxon>Perkinsea</taxon>
        <taxon>Perkinsida</taxon>
        <taxon>Perkinsidae</taxon>
        <taxon>Perkinsus</taxon>
    </lineage>
</organism>
<dbReference type="EMBL" id="JAAPAO010000032">
    <property type="protein sequence ID" value="KAF4676646.1"/>
    <property type="molecule type" value="Genomic_DNA"/>
</dbReference>
<comment type="caution">
    <text evidence="2">The sequence shown here is derived from an EMBL/GenBank/DDBJ whole genome shotgun (WGS) entry which is preliminary data.</text>
</comment>
<sequence length="358" mass="39546">MAVNSLLLVSICALQCVCGRIPEFTIDHIDSFGAEIKEAVSREGAFLLSGLSQTFSKSYKQLATELPKCSESDADSVDTLDDATIRMTYAKHSIDSAESVFLGRNSCPRHLSEHIAMLSDELDFVGKLVADKLSDASARATSTLTWHTDQGAFLLLVLPPGDQSFHYRDHQEAEMTLTVPDDGEMRVLVVMGNTLNSNFFRTNPPIRPLPHAVYMKGYAAEGNPRVILGRMFLLPSNMIDSYTGVTYDGWSKQVLVENPIADTKEIIAEKRRLETNCNSSTILCWMRCMENTCSSGQVPVCWNYTGQDICPNDGGMHPECRVNCQASEEKSIASIKTQSNFVLIDVAELSLGIKRTQL</sequence>
<keyword evidence="3" id="KW-1185">Reference proteome</keyword>
<dbReference type="OrthoDB" id="10409712at2759"/>
<evidence type="ECO:0000313" key="3">
    <source>
        <dbReference type="Proteomes" id="UP000591131"/>
    </source>
</evidence>
<dbReference type="AlphaFoldDB" id="A0A7J6MYV6"/>
<dbReference type="Proteomes" id="UP000591131">
    <property type="component" value="Unassembled WGS sequence"/>
</dbReference>
<evidence type="ECO:0000256" key="1">
    <source>
        <dbReference type="SAM" id="SignalP"/>
    </source>
</evidence>